<accession>A0A0R2KGM1</accession>
<dbReference type="Proteomes" id="UP000051491">
    <property type="component" value="Unassembled WGS sequence"/>
</dbReference>
<dbReference type="KEGG" id="laca:LAC1533_2162"/>
<proteinExistence type="predicted"/>
<reference evidence="4" key="3">
    <citation type="submission" date="2016-11" db="EMBL/GenBank/DDBJ databases">
        <authorList>
            <person name="Papadimitriou K."/>
        </authorList>
    </citation>
    <scope>NUCLEOTIDE SEQUENCE [LARGE SCALE GENOMIC DNA]</scope>
    <source>
        <strain evidence="4">ACA-DC 1533</strain>
    </source>
</reference>
<dbReference type="Proteomes" id="UP000190935">
    <property type="component" value="Chromosome I"/>
</dbReference>
<protein>
    <submittedName>
        <fullName evidence="1">1-acyl-sn-glycerol-3-phosphate acyltransferase</fullName>
    </submittedName>
</protein>
<evidence type="ECO:0000313" key="3">
    <source>
        <dbReference type="Proteomes" id="UP000051491"/>
    </source>
</evidence>
<organism evidence="1 3">
    <name type="scientific">Ligilactobacillus acidipiscis</name>
    <dbReference type="NCBI Taxonomy" id="89059"/>
    <lineage>
        <taxon>Bacteria</taxon>
        <taxon>Bacillati</taxon>
        <taxon>Bacillota</taxon>
        <taxon>Bacilli</taxon>
        <taxon>Lactobacillales</taxon>
        <taxon>Lactobacillaceae</taxon>
        <taxon>Ligilactobacillus</taxon>
    </lineage>
</organism>
<evidence type="ECO:0000313" key="2">
    <source>
        <dbReference type="EMBL" id="SFV41587.1"/>
    </source>
</evidence>
<reference evidence="2" key="2">
    <citation type="submission" date="2016-11" db="EMBL/GenBank/DDBJ databases">
        <authorList>
            <person name="Jaros S."/>
            <person name="Januszkiewicz K."/>
            <person name="Wedrychowicz H."/>
        </authorList>
    </citation>
    <scope>NUCLEOTIDE SEQUENCE [LARGE SCALE GENOMIC DNA]</scope>
    <source>
        <strain evidence="2">ACA-DC 1533</strain>
    </source>
</reference>
<dbReference type="SUPFAM" id="SSF69593">
    <property type="entry name" value="Glycerol-3-phosphate (1)-acyltransferase"/>
    <property type="match status" value="1"/>
</dbReference>
<dbReference type="RefSeq" id="WP_010497799.1">
    <property type="nucleotide sequence ID" value="NZ_JQBK01000016.1"/>
</dbReference>
<dbReference type="AlphaFoldDB" id="A0A0R2KGM1"/>
<dbReference type="GeneID" id="95350260"/>
<name>A0A0R2KGM1_9LACO</name>
<dbReference type="EMBL" id="LT630287">
    <property type="protein sequence ID" value="SFV41587.1"/>
    <property type="molecule type" value="Genomic_DNA"/>
</dbReference>
<keyword evidence="1" id="KW-0012">Acyltransferase</keyword>
<dbReference type="GO" id="GO:0016746">
    <property type="term" value="F:acyltransferase activity"/>
    <property type="evidence" value="ECO:0007669"/>
    <property type="project" value="UniProtKB-KW"/>
</dbReference>
<evidence type="ECO:0000313" key="1">
    <source>
        <dbReference type="EMBL" id="KRN86597.1"/>
    </source>
</evidence>
<dbReference type="STRING" id="89059.LAC1533_2162"/>
<keyword evidence="1" id="KW-0808">Transferase</keyword>
<reference evidence="1 3" key="1">
    <citation type="journal article" date="2015" name="Genome Announc.">
        <title>Expanding the biotechnology potential of lactobacilli through comparative genomics of 213 strains and associated genera.</title>
        <authorList>
            <person name="Sun Z."/>
            <person name="Harris H.M."/>
            <person name="McCann A."/>
            <person name="Guo C."/>
            <person name="Argimon S."/>
            <person name="Zhang W."/>
            <person name="Yang X."/>
            <person name="Jeffery I.B."/>
            <person name="Cooney J.C."/>
            <person name="Kagawa T.F."/>
            <person name="Liu W."/>
            <person name="Song Y."/>
            <person name="Salvetti E."/>
            <person name="Wrobel A."/>
            <person name="Rasinkangas P."/>
            <person name="Parkhill J."/>
            <person name="Rea M.C."/>
            <person name="O'Sullivan O."/>
            <person name="Ritari J."/>
            <person name="Douillard F.P."/>
            <person name="Paul Ross R."/>
            <person name="Yang R."/>
            <person name="Briner A.E."/>
            <person name="Felis G.E."/>
            <person name="de Vos W.M."/>
            <person name="Barrangou R."/>
            <person name="Klaenhammer T.R."/>
            <person name="Caufield P.W."/>
            <person name="Cui Y."/>
            <person name="Zhang H."/>
            <person name="O'Toole P.W."/>
        </authorList>
    </citation>
    <scope>NUCLEOTIDE SEQUENCE [LARGE SCALE GENOMIC DNA]</scope>
    <source>
        <strain evidence="1 3">DSM 15353</strain>
    </source>
</reference>
<evidence type="ECO:0000313" key="4">
    <source>
        <dbReference type="Proteomes" id="UP000190935"/>
    </source>
</evidence>
<dbReference type="PATRIC" id="fig|89059.3.peg.620"/>
<dbReference type="OrthoDB" id="1841587at2"/>
<gene>
    <name evidence="1" type="ORF">IV43_GL000600</name>
    <name evidence="2" type="ORF">LAC1533_2162</name>
</gene>
<dbReference type="EMBL" id="JQBK01000016">
    <property type="protein sequence ID" value="KRN86597.1"/>
    <property type="molecule type" value="Genomic_DNA"/>
</dbReference>
<sequence length="257" mass="30389">MQEKTFYYTSYDEDIIQAQNQNFSLPPDYQWQRDTQSAKIKSWLVRHGVRAFSYVFCPFYLHLHRHETYKEVTSLLDRGCYLYVNHTQTIGDAAIPYYVLKKKWPAIIVSPANLSIPVIGKLIPYGGGLPIPSQLRKLRDFNQVVHQRISNNRCVVIYPEAHVWPYYTGIRPFELASFHYPAKDNAPVYCLTNTYQKRRWGKKPQITSFLDGPFFAPDGLKQKERQQVLSEQVHNCMQKRSQYSTYKYIKYQRKDQQ</sequence>